<dbReference type="FunFam" id="1.10.150.250:FF:000003">
    <property type="entry name" value="Succinate dehydrogenase assembly factor"/>
    <property type="match status" value="1"/>
</dbReference>
<dbReference type="InterPro" id="IPR005631">
    <property type="entry name" value="SDH"/>
</dbReference>
<evidence type="ECO:0000256" key="1">
    <source>
        <dbReference type="ARBA" id="ARBA00023186"/>
    </source>
</evidence>
<protein>
    <submittedName>
        <fullName evidence="3">Succinate dehydrogenase assembly factor 2, mitochondrial isoform X2</fullName>
    </submittedName>
</protein>
<dbReference type="AlphaFoldDB" id="A0A6J1C0N3"/>
<dbReference type="GO" id="GO:0006121">
    <property type="term" value="P:mitochondrial electron transport, succinate to ubiquinone"/>
    <property type="evidence" value="ECO:0007669"/>
    <property type="project" value="TreeGrafter"/>
</dbReference>
<dbReference type="GO" id="GO:0034553">
    <property type="term" value="P:mitochondrial respiratory chain complex II assembly"/>
    <property type="evidence" value="ECO:0007669"/>
    <property type="project" value="TreeGrafter"/>
</dbReference>
<dbReference type="SUPFAM" id="SSF109910">
    <property type="entry name" value="YgfY-like"/>
    <property type="match status" value="1"/>
</dbReference>
<proteinExistence type="predicted"/>
<sequence length="200" mass="22931">MATFIRAMIKAHRVLYMETPAILRRKTMPFMSGAFIGLENLQTRLTDHYQSQHGSFFSFRSSSTNKNPLPTDIDLSNEESKRRLFNRLLYRSRQRGLLELDLILGKWVEDHIKSMDADGIKALISVLDLENPDLWKWLTGQEKPPEAVKTNPVFAAVQEKVVNNLNRHAAPETRTPPGQQWVRGWDDFKSGRDSPIAGNQ</sequence>
<dbReference type="Pfam" id="PF03937">
    <property type="entry name" value="Sdh5"/>
    <property type="match status" value="1"/>
</dbReference>
<evidence type="ECO:0000313" key="2">
    <source>
        <dbReference type="Proteomes" id="UP000504603"/>
    </source>
</evidence>
<accession>A0A6J1C0N3</accession>
<dbReference type="InterPro" id="IPR036714">
    <property type="entry name" value="SDH_sf"/>
</dbReference>
<dbReference type="GO" id="GO:0006099">
    <property type="term" value="P:tricarboxylic acid cycle"/>
    <property type="evidence" value="ECO:0007669"/>
    <property type="project" value="TreeGrafter"/>
</dbReference>
<keyword evidence="2" id="KW-1185">Reference proteome</keyword>
<dbReference type="GeneID" id="111007362"/>
<dbReference type="RefSeq" id="XP_022135401.1">
    <property type="nucleotide sequence ID" value="XM_022279709.1"/>
</dbReference>
<organism evidence="2 3">
    <name type="scientific">Momordica charantia</name>
    <name type="common">Bitter gourd</name>
    <name type="synonym">Balsam pear</name>
    <dbReference type="NCBI Taxonomy" id="3673"/>
    <lineage>
        <taxon>Eukaryota</taxon>
        <taxon>Viridiplantae</taxon>
        <taxon>Streptophyta</taxon>
        <taxon>Embryophyta</taxon>
        <taxon>Tracheophyta</taxon>
        <taxon>Spermatophyta</taxon>
        <taxon>Magnoliopsida</taxon>
        <taxon>eudicotyledons</taxon>
        <taxon>Gunneridae</taxon>
        <taxon>Pentapetalae</taxon>
        <taxon>rosids</taxon>
        <taxon>fabids</taxon>
        <taxon>Cucurbitales</taxon>
        <taxon>Cucurbitaceae</taxon>
        <taxon>Momordiceae</taxon>
        <taxon>Momordica</taxon>
    </lineage>
</organism>
<dbReference type="GO" id="GO:0005739">
    <property type="term" value="C:mitochondrion"/>
    <property type="evidence" value="ECO:0007669"/>
    <property type="project" value="TreeGrafter"/>
</dbReference>
<dbReference type="Proteomes" id="UP000504603">
    <property type="component" value="Unplaced"/>
</dbReference>
<keyword evidence="1" id="KW-0143">Chaperone</keyword>
<dbReference type="PANTHER" id="PTHR12469">
    <property type="entry name" value="PROTEIN EMI5 HOMOLOG, MITOCHONDRIAL"/>
    <property type="match status" value="1"/>
</dbReference>
<dbReference type="Gene3D" id="1.10.150.250">
    <property type="entry name" value="Flavinator of succinate dehydrogenase"/>
    <property type="match status" value="1"/>
</dbReference>
<reference evidence="3" key="1">
    <citation type="submission" date="2025-08" db="UniProtKB">
        <authorList>
            <consortium name="RefSeq"/>
        </authorList>
    </citation>
    <scope>IDENTIFICATION</scope>
    <source>
        <strain evidence="3">OHB3-1</strain>
    </source>
</reference>
<name>A0A6J1C0N3_MOMCH</name>
<dbReference type="PANTHER" id="PTHR12469:SF2">
    <property type="entry name" value="SUCCINATE DEHYDROGENASE ASSEMBLY FACTOR 2, MITOCHONDRIAL"/>
    <property type="match status" value="1"/>
</dbReference>
<evidence type="ECO:0000313" key="3">
    <source>
        <dbReference type="RefSeq" id="XP_022135401.1"/>
    </source>
</evidence>
<gene>
    <name evidence="3" type="primary">LOC111007362</name>
</gene>